<dbReference type="InterPro" id="IPR021109">
    <property type="entry name" value="Peptidase_aspartic_dom_sf"/>
</dbReference>
<dbReference type="AlphaFoldDB" id="A9V867"/>
<dbReference type="InParanoid" id="A9V867"/>
<dbReference type="KEGG" id="mbr:MONBRDRAFT_11093"/>
<dbReference type="GeneID" id="5894184"/>
<keyword evidence="6" id="KW-0865">Zymogen</keyword>
<feature type="transmembrane region" description="Helical" evidence="8">
    <location>
        <begin position="24"/>
        <end position="46"/>
    </location>
</feature>
<evidence type="ECO:0000256" key="7">
    <source>
        <dbReference type="SAM" id="MobiDB-lite"/>
    </source>
</evidence>
<dbReference type="InterPro" id="IPR033121">
    <property type="entry name" value="PEPTIDASE_A1"/>
</dbReference>
<keyword evidence="11" id="KW-1185">Reference proteome</keyword>
<keyword evidence="3" id="KW-0732">Signal</keyword>
<evidence type="ECO:0000256" key="2">
    <source>
        <dbReference type="ARBA" id="ARBA00022670"/>
    </source>
</evidence>
<dbReference type="Gene3D" id="2.40.70.10">
    <property type="entry name" value="Acid Proteases"/>
    <property type="match status" value="1"/>
</dbReference>
<keyword evidence="2" id="KW-0645">Protease</keyword>
<dbReference type="Proteomes" id="UP000001357">
    <property type="component" value="Unassembled WGS sequence"/>
</dbReference>
<evidence type="ECO:0000313" key="11">
    <source>
        <dbReference type="Proteomes" id="UP000001357"/>
    </source>
</evidence>
<evidence type="ECO:0000259" key="9">
    <source>
        <dbReference type="PROSITE" id="PS51767"/>
    </source>
</evidence>
<gene>
    <name evidence="10" type="ORF">MONBRDRAFT_11093</name>
</gene>
<comment type="similarity">
    <text evidence="1">Belongs to the peptidase A1 family.</text>
</comment>
<dbReference type="eggNOG" id="KOG1339">
    <property type="taxonomic scope" value="Eukaryota"/>
</dbReference>
<keyword evidence="8" id="KW-0812">Transmembrane</keyword>
<dbReference type="InterPro" id="IPR032799">
    <property type="entry name" value="TAXi_C"/>
</dbReference>
<feature type="transmembrane region" description="Helical" evidence="8">
    <location>
        <begin position="327"/>
        <end position="348"/>
    </location>
</feature>
<evidence type="ECO:0000256" key="5">
    <source>
        <dbReference type="ARBA" id="ARBA00022801"/>
    </source>
</evidence>
<dbReference type="PANTHER" id="PTHR47965">
    <property type="entry name" value="ASPARTYL PROTEASE-RELATED"/>
    <property type="match status" value="1"/>
</dbReference>
<dbReference type="PROSITE" id="PS51767">
    <property type="entry name" value="PEPTIDASE_A1"/>
    <property type="match status" value="1"/>
</dbReference>
<name>A9V867_MONBE</name>
<dbReference type="SUPFAM" id="SSF50630">
    <property type="entry name" value="Acid proteases"/>
    <property type="match status" value="1"/>
</dbReference>
<evidence type="ECO:0000256" key="4">
    <source>
        <dbReference type="ARBA" id="ARBA00022750"/>
    </source>
</evidence>
<dbReference type="STRING" id="81824.A9V867"/>
<feature type="compositionally biased region" description="Acidic residues" evidence="7">
    <location>
        <begin position="402"/>
        <end position="420"/>
    </location>
</feature>
<dbReference type="InterPro" id="IPR001461">
    <property type="entry name" value="Aspartic_peptidase_A1"/>
</dbReference>
<dbReference type="GO" id="GO:0004190">
    <property type="term" value="F:aspartic-type endopeptidase activity"/>
    <property type="evidence" value="ECO:0007669"/>
    <property type="project" value="UniProtKB-KW"/>
</dbReference>
<evidence type="ECO:0000256" key="6">
    <source>
        <dbReference type="ARBA" id="ARBA00023145"/>
    </source>
</evidence>
<organism evidence="10 11">
    <name type="scientific">Monosiga brevicollis</name>
    <name type="common">Choanoflagellate</name>
    <dbReference type="NCBI Taxonomy" id="81824"/>
    <lineage>
        <taxon>Eukaryota</taxon>
        <taxon>Choanoflagellata</taxon>
        <taxon>Craspedida</taxon>
        <taxon>Salpingoecidae</taxon>
        <taxon>Monosiga</taxon>
    </lineage>
</organism>
<dbReference type="PANTHER" id="PTHR47965:SF12">
    <property type="entry name" value="ASPARTIC PROTEINASE 3-RELATED"/>
    <property type="match status" value="1"/>
</dbReference>
<sequence>MSTADRSRCCWGSRRAGAGGGRTTWFLVGLVIFASVGVQAMAANTWRLPLNAPSATSLTASDSLARHQRRQMNLHNKSSPITGQPESAYSVEIFLGTPPQQTLGSVDLTGAAGWDLANTSATKNSLVYTPIPADGRTYYSVVVLQMRIGTQVLDIPCSSYNSPYYTIVDSGTTDVIVPKVVHDAIVREIDPILIDRWSLNSQVSRAKFYQGEECYEIANPDLTELPSVYIGLPQESNPDKMFELRISPWHYIRPLVLQGSLCYGFGIVTNDNVVGVTLGMVLLTNYVTIYDQEHSRVGFATSSCSGVRNVSDCLPESKHTRDLQLQFVYIALGVAGALLLILGAVLMIKMRKWSRVEMHTDGSLIPRYEDQRVLISPRFEDDEEAQADVHPRRLPNLPPACDNDDEDEAEDIQDDDDDDHDDHVHQPATYKLCMTGSECLARQIVQVDDEIRTWHQRFKEHDTSVPI</sequence>
<keyword evidence="5" id="KW-0378">Hydrolase</keyword>
<feature type="domain" description="Peptidase A1" evidence="9">
    <location>
        <begin position="1"/>
        <end position="300"/>
    </location>
</feature>
<keyword evidence="8" id="KW-1133">Transmembrane helix</keyword>
<keyword evidence="8" id="KW-0472">Membrane</keyword>
<accession>A9V867</accession>
<evidence type="ECO:0000256" key="1">
    <source>
        <dbReference type="ARBA" id="ARBA00007447"/>
    </source>
</evidence>
<dbReference type="GO" id="GO:0006508">
    <property type="term" value="P:proteolysis"/>
    <property type="evidence" value="ECO:0007669"/>
    <property type="project" value="UniProtKB-KW"/>
</dbReference>
<proteinExistence type="inferred from homology"/>
<protein>
    <recommendedName>
        <fullName evidence="9">Peptidase A1 domain-containing protein</fullName>
    </recommendedName>
</protein>
<feature type="region of interest" description="Disordered" evidence="7">
    <location>
        <begin position="381"/>
        <end position="424"/>
    </location>
</feature>
<evidence type="ECO:0000256" key="3">
    <source>
        <dbReference type="ARBA" id="ARBA00022729"/>
    </source>
</evidence>
<evidence type="ECO:0000313" key="10">
    <source>
        <dbReference type="EMBL" id="EDQ86218.1"/>
    </source>
</evidence>
<evidence type="ECO:0000256" key="8">
    <source>
        <dbReference type="SAM" id="Phobius"/>
    </source>
</evidence>
<reference evidence="10 11" key="1">
    <citation type="journal article" date="2008" name="Nature">
        <title>The genome of the choanoflagellate Monosiga brevicollis and the origin of metazoans.</title>
        <authorList>
            <consortium name="JGI Sequencing"/>
            <person name="King N."/>
            <person name="Westbrook M.J."/>
            <person name="Young S.L."/>
            <person name="Kuo A."/>
            <person name="Abedin M."/>
            <person name="Chapman J."/>
            <person name="Fairclough S."/>
            <person name="Hellsten U."/>
            <person name="Isogai Y."/>
            <person name="Letunic I."/>
            <person name="Marr M."/>
            <person name="Pincus D."/>
            <person name="Putnam N."/>
            <person name="Rokas A."/>
            <person name="Wright K.J."/>
            <person name="Zuzow R."/>
            <person name="Dirks W."/>
            <person name="Good M."/>
            <person name="Goodstein D."/>
            <person name="Lemons D."/>
            <person name="Li W."/>
            <person name="Lyons J.B."/>
            <person name="Morris A."/>
            <person name="Nichols S."/>
            <person name="Richter D.J."/>
            <person name="Salamov A."/>
            <person name="Bork P."/>
            <person name="Lim W.A."/>
            <person name="Manning G."/>
            <person name="Miller W.T."/>
            <person name="McGinnis W."/>
            <person name="Shapiro H."/>
            <person name="Tjian R."/>
            <person name="Grigoriev I.V."/>
            <person name="Rokhsar D."/>
        </authorList>
    </citation>
    <scope>NUCLEOTIDE SEQUENCE [LARGE SCALE GENOMIC DNA]</scope>
    <source>
        <strain evidence="11">MX1 / ATCC 50154</strain>
    </source>
</reference>
<dbReference type="EMBL" id="CH991567">
    <property type="protein sequence ID" value="EDQ86218.1"/>
    <property type="molecule type" value="Genomic_DNA"/>
</dbReference>
<dbReference type="Pfam" id="PF14541">
    <property type="entry name" value="TAXi_C"/>
    <property type="match status" value="1"/>
</dbReference>
<keyword evidence="4" id="KW-0064">Aspartyl protease</keyword>
<dbReference type="RefSeq" id="XP_001748888.1">
    <property type="nucleotide sequence ID" value="XM_001748836.1"/>
</dbReference>